<dbReference type="Proteomes" id="UP000255505">
    <property type="component" value="Chromosome I"/>
</dbReference>
<dbReference type="PANTHER" id="PTHR36154">
    <property type="entry name" value="DNA-BINDING TRANSCRIPTIONAL ACTIVATOR ALPA"/>
    <property type="match status" value="1"/>
</dbReference>
<organism evidence="2 3">
    <name type="scientific">Cupriavidus taiwanensis</name>
    <dbReference type="NCBI Taxonomy" id="164546"/>
    <lineage>
        <taxon>Bacteria</taxon>
        <taxon>Pseudomonadati</taxon>
        <taxon>Pseudomonadota</taxon>
        <taxon>Betaproteobacteria</taxon>
        <taxon>Burkholderiales</taxon>
        <taxon>Burkholderiaceae</taxon>
        <taxon>Cupriavidus</taxon>
    </lineage>
</organism>
<sequence length="76" mass="8292">MRAIRIKDVIQKVSLSQSTIYAMIAKGFFPKPFELTAGRVAWLEEDIDAWLAEKAGRAPAAAGSERDSGMLRAQPG</sequence>
<evidence type="ECO:0000313" key="3">
    <source>
        <dbReference type="Proteomes" id="UP000255505"/>
    </source>
</evidence>
<accession>A0A375IE50</accession>
<gene>
    <name evidence="2" type="ORF">CT19425_90187</name>
</gene>
<dbReference type="AlphaFoldDB" id="A0A375IE50"/>
<dbReference type="Pfam" id="PF05930">
    <property type="entry name" value="Phage_AlpA"/>
    <property type="match status" value="1"/>
</dbReference>
<protein>
    <submittedName>
        <fullName evidence="2">Putative prophage regulatory protein AlpA</fullName>
    </submittedName>
</protein>
<evidence type="ECO:0000256" key="1">
    <source>
        <dbReference type="SAM" id="MobiDB-lite"/>
    </source>
</evidence>
<feature type="region of interest" description="Disordered" evidence="1">
    <location>
        <begin position="57"/>
        <end position="76"/>
    </location>
</feature>
<dbReference type="PANTHER" id="PTHR36154:SF1">
    <property type="entry name" value="DNA-BINDING TRANSCRIPTIONAL ACTIVATOR ALPA"/>
    <property type="match status" value="1"/>
</dbReference>
<name>A0A375IE50_9BURK</name>
<dbReference type="SUPFAM" id="SSF46955">
    <property type="entry name" value="Putative DNA-binding domain"/>
    <property type="match status" value="1"/>
</dbReference>
<dbReference type="EMBL" id="LT991976">
    <property type="protein sequence ID" value="SPK73083.1"/>
    <property type="molecule type" value="Genomic_DNA"/>
</dbReference>
<dbReference type="InterPro" id="IPR010260">
    <property type="entry name" value="AlpA"/>
</dbReference>
<dbReference type="InterPro" id="IPR009061">
    <property type="entry name" value="DNA-bd_dom_put_sf"/>
</dbReference>
<dbReference type="InterPro" id="IPR052931">
    <property type="entry name" value="Prophage_regulatory_activator"/>
</dbReference>
<reference evidence="2 3" key="1">
    <citation type="submission" date="2018-01" db="EMBL/GenBank/DDBJ databases">
        <authorList>
            <person name="Gaut B.S."/>
            <person name="Morton B.R."/>
            <person name="Clegg M.T."/>
            <person name="Duvall M.R."/>
        </authorList>
    </citation>
    <scope>NUCLEOTIDE SEQUENCE [LARGE SCALE GENOMIC DNA]</scope>
    <source>
        <strain evidence="2">Cupriavidus taiwanensis LMG 19425</strain>
    </source>
</reference>
<dbReference type="Gene3D" id="1.10.238.160">
    <property type="match status" value="1"/>
</dbReference>
<dbReference type="RefSeq" id="WP_115662712.1">
    <property type="nucleotide sequence ID" value="NZ_LT991976.1"/>
</dbReference>
<evidence type="ECO:0000313" key="2">
    <source>
        <dbReference type="EMBL" id="SPK73083.1"/>
    </source>
</evidence>
<proteinExistence type="predicted"/>